<evidence type="ECO:0000313" key="1">
    <source>
        <dbReference type="EMBL" id="MBO8482628.1"/>
    </source>
</evidence>
<sequence>MENLKPERLDFDAVVYGRHLPLWHYKKIPDGMRPATRKDLYNGRPFLYRVRIGPDAGDWYTDYIRTSTIDAVMQMLEDGEPLYVKD</sequence>
<comment type="caution">
    <text evidence="1">The sequence shown here is derived from an EMBL/GenBank/DDBJ whole genome shotgun (WGS) entry which is preliminary data.</text>
</comment>
<organism evidence="1 2">
    <name type="scientific">Candidatus Cryptobacteroides avicola</name>
    <dbReference type="NCBI Taxonomy" id="2840757"/>
    <lineage>
        <taxon>Bacteria</taxon>
        <taxon>Pseudomonadati</taxon>
        <taxon>Bacteroidota</taxon>
        <taxon>Bacteroidia</taxon>
        <taxon>Bacteroidales</taxon>
        <taxon>Candidatus Cryptobacteroides</taxon>
    </lineage>
</organism>
<dbReference type="Proteomes" id="UP000725002">
    <property type="component" value="Unassembled WGS sequence"/>
</dbReference>
<name>A0A940DSQ3_9BACT</name>
<proteinExistence type="predicted"/>
<accession>A0A940DSQ3</accession>
<gene>
    <name evidence="1" type="ORF">IAB75_00690</name>
</gene>
<dbReference type="EMBL" id="JADILV010000005">
    <property type="protein sequence ID" value="MBO8482628.1"/>
    <property type="molecule type" value="Genomic_DNA"/>
</dbReference>
<evidence type="ECO:0000313" key="2">
    <source>
        <dbReference type="Proteomes" id="UP000725002"/>
    </source>
</evidence>
<protein>
    <submittedName>
        <fullName evidence="1">Uncharacterized protein</fullName>
    </submittedName>
</protein>
<reference evidence="1" key="2">
    <citation type="journal article" date="2021" name="PeerJ">
        <title>Extensive microbial diversity within the chicken gut microbiome revealed by metagenomics and culture.</title>
        <authorList>
            <person name="Gilroy R."/>
            <person name="Ravi A."/>
            <person name="Getino M."/>
            <person name="Pursley I."/>
            <person name="Horton D.L."/>
            <person name="Alikhan N.F."/>
            <person name="Baker D."/>
            <person name="Gharbi K."/>
            <person name="Hall N."/>
            <person name="Watson M."/>
            <person name="Adriaenssens E.M."/>
            <person name="Foster-Nyarko E."/>
            <person name="Jarju S."/>
            <person name="Secka A."/>
            <person name="Antonio M."/>
            <person name="Oren A."/>
            <person name="Chaudhuri R.R."/>
            <person name="La Ragione R."/>
            <person name="Hildebrand F."/>
            <person name="Pallen M.J."/>
        </authorList>
    </citation>
    <scope>NUCLEOTIDE SEQUENCE</scope>
    <source>
        <strain evidence="1">G3-8215</strain>
    </source>
</reference>
<dbReference type="AlphaFoldDB" id="A0A940DSQ3"/>
<reference evidence="1" key="1">
    <citation type="submission" date="2020-10" db="EMBL/GenBank/DDBJ databases">
        <authorList>
            <person name="Gilroy R."/>
        </authorList>
    </citation>
    <scope>NUCLEOTIDE SEQUENCE</scope>
    <source>
        <strain evidence="1">G3-8215</strain>
    </source>
</reference>